<dbReference type="InterPro" id="IPR008928">
    <property type="entry name" value="6-hairpin_glycosidase_sf"/>
</dbReference>
<name>A0A9P7GKI4_9AGAR</name>
<accession>A0A9P7GKI4</accession>
<dbReference type="AlphaFoldDB" id="A0A9P7GKI4"/>
<keyword evidence="3" id="KW-1185">Reference proteome</keyword>
<organism evidence="2 3">
    <name type="scientific">Asterophora parasitica</name>
    <dbReference type="NCBI Taxonomy" id="117018"/>
    <lineage>
        <taxon>Eukaryota</taxon>
        <taxon>Fungi</taxon>
        <taxon>Dikarya</taxon>
        <taxon>Basidiomycota</taxon>
        <taxon>Agaricomycotina</taxon>
        <taxon>Agaricomycetes</taxon>
        <taxon>Agaricomycetidae</taxon>
        <taxon>Agaricales</taxon>
        <taxon>Tricholomatineae</taxon>
        <taxon>Lyophyllaceae</taxon>
        <taxon>Asterophora</taxon>
    </lineage>
</organism>
<proteinExistence type="predicted"/>
<protein>
    <submittedName>
        <fullName evidence="2">Uncharacterized protein</fullName>
    </submittedName>
</protein>
<comment type="caution">
    <text evidence="2">The sequence shown here is derived from an EMBL/GenBank/DDBJ whole genome shotgun (WGS) entry which is preliminary data.</text>
</comment>
<evidence type="ECO:0000313" key="2">
    <source>
        <dbReference type="EMBL" id="KAG5648672.1"/>
    </source>
</evidence>
<gene>
    <name evidence="2" type="ORF">DXG03_000018</name>
</gene>
<sequence>MATKDASFMNDNWKGVIKQVFRVINEQSQASFDEDFNSISYYNWTGGHGALSPQVTNRGNNEPKAYTGLVGTHHRPSDDISIFGASRRP</sequence>
<dbReference type="InterPro" id="IPR008313">
    <property type="entry name" value="GH125"/>
</dbReference>
<dbReference type="InterPro" id="IPR012341">
    <property type="entry name" value="6hp_glycosidase-like_sf"/>
</dbReference>
<dbReference type="SUPFAM" id="SSF48208">
    <property type="entry name" value="Six-hairpin glycosidases"/>
    <property type="match status" value="1"/>
</dbReference>
<dbReference type="OrthoDB" id="7771656at2759"/>
<dbReference type="Gene3D" id="1.50.10.10">
    <property type="match status" value="1"/>
</dbReference>
<dbReference type="GO" id="GO:0005975">
    <property type="term" value="P:carbohydrate metabolic process"/>
    <property type="evidence" value="ECO:0007669"/>
    <property type="project" value="InterPro"/>
</dbReference>
<dbReference type="Pfam" id="PF06824">
    <property type="entry name" value="Glyco_hydro_125"/>
    <property type="match status" value="1"/>
</dbReference>
<dbReference type="Proteomes" id="UP000775547">
    <property type="component" value="Unassembled WGS sequence"/>
</dbReference>
<dbReference type="GO" id="GO:0003824">
    <property type="term" value="F:catalytic activity"/>
    <property type="evidence" value="ECO:0007669"/>
    <property type="project" value="UniProtKB-ARBA"/>
</dbReference>
<evidence type="ECO:0000313" key="3">
    <source>
        <dbReference type="Proteomes" id="UP000775547"/>
    </source>
</evidence>
<evidence type="ECO:0000256" key="1">
    <source>
        <dbReference type="SAM" id="MobiDB-lite"/>
    </source>
</evidence>
<reference evidence="2" key="1">
    <citation type="submission" date="2020-07" db="EMBL/GenBank/DDBJ databases">
        <authorList>
            <person name="Nieuwenhuis M."/>
            <person name="Van De Peppel L.J.J."/>
        </authorList>
    </citation>
    <scope>NUCLEOTIDE SEQUENCE</scope>
    <source>
        <strain evidence="2">AP01</strain>
        <tissue evidence="2">Mycelium</tissue>
    </source>
</reference>
<reference evidence="2" key="2">
    <citation type="submission" date="2021-10" db="EMBL/GenBank/DDBJ databases">
        <title>Phylogenomics reveals ancestral predisposition of the termite-cultivated fungus Termitomyces towards a domesticated lifestyle.</title>
        <authorList>
            <person name="Auxier B."/>
            <person name="Grum-Grzhimaylo A."/>
            <person name="Cardenas M.E."/>
            <person name="Lodge J.D."/>
            <person name="Laessoe T."/>
            <person name="Pedersen O."/>
            <person name="Smith M.E."/>
            <person name="Kuyper T.W."/>
            <person name="Franco-Molano E.A."/>
            <person name="Baroni T.J."/>
            <person name="Aanen D.K."/>
        </authorList>
    </citation>
    <scope>NUCLEOTIDE SEQUENCE</scope>
    <source>
        <strain evidence="2">AP01</strain>
        <tissue evidence="2">Mycelium</tissue>
    </source>
</reference>
<feature type="region of interest" description="Disordered" evidence="1">
    <location>
        <begin position="67"/>
        <end position="89"/>
    </location>
</feature>
<dbReference type="EMBL" id="JABCKV010000001">
    <property type="protein sequence ID" value="KAG5648672.1"/>
    <property type="molecule type" value="Genomic_DNA"/>
</dbReference>